<feature type="region of interest" description="Disordered" evidence="4">
    <location>
        <begin position="251"/>
        <end position="270"/>
    </location>
</feature>
<keyword evidence="2" id="KW-0378">Hydrolase</keyword>
<dbReference type="PANTHER" id="PTHR13620">
    <property type="entry name" value="3-5 EXONUCLEASE"/>
    <property type="match status" value="1"/>
</dbReference>
<dbReference type="InterPro" id="IPR002562">
    <property type="entry name" value="3'-5'_exonuclease_dom"/>
</dbReference>
<evidence type="ECO:0000313" key="7">
    <source>
        <dbReference type="RefSeq" id="XP_023954767.2"/>
    </source>
</evidence>
<dbReference type="KEGG" id="bany:112058282"/>
<dbReference type="GO" id="GO:0005634">
    <property type="term" value="C:nucleus"/>
    <property type="evidence" value="ECO:0007669"/>
    <property type="project" value="TreeGrafter"/>
</dbReference>
<dbReference type="OrthoDB" id="1920326at2759"/>
<sequence>MNMSKLKISVTSAVALGVAGLTYVVLQKLKTKTAADALNYLTIEVIGSEKECEQAVAKIRRKCSEQGAIGFDCEWVTEQGRRQPIALLQLSTHDGYCALIRLNLIKSIPKTLQELLEDNSIYKVGVAPKDDARYLAQDYGIYMQGTLDIRHLVLLCGYQDGGLAAQSKSLLGIILDKTWRIRCSDWAAEVLSESQVKYAAADAHVAIKIFVKLINHYNKRGISLFGAYGRNNHWKDLNICKRYVDVPYRSKKNDKPSDKSNRTKDAKPVKETECKRYPHATRSKPLYHNCFLEAPDGELLCTCDNQKAMWYVVKELADVVSKEPLKVRLRFEPAGRSVGDVGRYYQLTKENKCVVCGAHDSYIRKNVVPREYRKYFPEIMKEHSSHDVVLLCVSCHQLSNMLDRTLRERLAEQCAAPLASHGHSRVTEDVDCKKIRSAARALLYQARKHVLPEARRAELEAVILQHYLQHDVITEELLKEAAEIQVVFENEDYESHGHKVMEHYMNNGGVLRLEELWREHFLSTMQPRYMPELWSVKHNEERLTVRLKEGRLSDEDKKLLGLSI</sequence>
<dbReference type="CDD" id="cd06141">
    <property type="entry name" value="WRN_exo"/>
    <property type="match status" value="1"/>
</dbReference>
<dbReference type="GO" id="GO:0003676">
    <property type="term" value="F:nucleic acid binding"/>
    <property type="evidence" value="ECO:0007669"/>
    <property type="project" value="InterPro"/>
</dbReference>
<dbReference type="Proteomes" id="UP001652582">
    <property type="component" value="Chromosome 4"/>
</dbReference>
<dbReference type="InterPro" id="IPR036397">
    <property type="entry name" value="RNaseH_sf"/>
</dbReference>
<evidence type="ECO:0000256" key="1">
    <source>
        <dbReference type="ARBA" id="ARBA00022722"/>
    </source>
</evidence>
<dbReference type="GO" id="GO:0000175">
    <property type="term" value="F:3'-5'-RNA exonuclease activity"/>
    <property type="evidence" value="ECO:0007669"/>
    <property type="project" value="UniProtKB-ARBA"/>
</dbReference>
<protein>
    <submittedName>
        <fullName evidence="7">Exonuclease 3'-5' domain-containing protein 2</fullName>
    </submittedName>
</protein>
<feature type="domain" description="3'-5' exonuclease" evidence="5">
    <location>
        <begin position="43"/>
        <end position="218"/>
    </location>
</feature>
<dbReference type="PANTHER" id="PTHR13620:SF104">
    <property type="entry name" value="EXONUCLEASE 3'-5' DOMAIN-CONTAINING PROTEIN 2"/>
    <property type="match status" value="1"/>
</dbReference>
<keyword evidence="3 7" id="KW-0269">Exonuclease</keyword>
<evidence type="ECO:0000256" key="4">
    <source>
        <dbReference type="SAM" id="MobiDB-lite"/>
    </source>
</evidence>
<dbReference type="GO" id="GO:0031966">
    <property type="term" value="C:mitochondrial membrane"/>
    <property type="evidence" value="ECO:0007669"/>
    <property type="project" value="UniProtKB-SubCell"/>
</dbReference>
<dbReference type="SMART" id="SM00474">
    <property type="entry name" value="35EXOc"/>
    <property type="match status" value="1"/>
</dbReference>
<dbReference type="GO" id="GO:0006310">
    <property type="term" value="P:DNA recombination"/>
    <property type="evidence" value="ECO:0007669"/>
    <property type="project" value="UniProtKB-ARBA"/>
</dbReference>
<name>A0A6J1PA92_BICAN</name>
<dbReference type="InterPro" id="IPR012337">
    <property type="entry name" value="RNaseH-like_sf"/>
</dbReference>
<dbReference type="GO" id="GO:0046872">
    <property type="term" value="F:metal ion binding"/>
    <property type="evidence" value="ECO:0007669"/>
    <property type="project" value="UniProtKB-KW"/>
</dbReference>
<evidence type="ECO:0000313" key="6">
    <source>
        <dbReference type="Proteomes" id="UP001652582"/>
    </source>
</evidence>
<dbReference type="SUPFAM" id="SSF53098">
    <property type="entry name" value="Ribonuclease H-like"/>
    <property type="match status" value="1"/>
</dbReference>
<dbReference type="InterPro" id="IPR051132">
    <property type="entry name" value="3-5_Exonuclease_domain"/>
</dbReference>
<proteinExistence type="predicted"/>
<keyword evidence="6" id="KW-1185">Reference proteome</keyword>
<dbReference type="AlphaFoldDB" id="A0A6J1PA92"/>
<dbReference type="GeneID" id="112058282"/>
<dbReference type="RefSeq" id="XP_023954767.2">
    <property type="nucleotide sequence ID" value="XM_024098999.2"/>
</dbReference>
<reference evidence="7" key="1">
    <citation type="submission" date="2025-08" db="UniProtKB">
        <authorList>
            <consortium name="RefSeq"/>
        </authorList>
    </citation>
    <scope>IDENTIFICATION</scope>
</reference>
<accession>A0A6J1PA92</accession>
<gene>
    <name evidence="7" type="primary">LOC112058282</name>
</gene>
<evidence type="ECO:0000256" key="2">
    <source>
        <dbReference type="ARBA" id="ARBA00022801"/>
    </source>
</evidence>
<evidence type="ECO:0000259" key="5">
    <source>
        <dbReference type="SMART" id="SM00474"/>
    </source>
</evidence>
<evidence type="ECO:0000256" key="3">
    <source>
        <dbReference type="ARBA" id="ARBA00022839"/>
    </source>
</evidence>
<organism evidence="6 7">
    <name type="scientific">Bicyclus anynana</name>
    <name type="common">Squinting bush brown butterfly</name>
    <dbReference type="NCBI Taxonomy" id="110368"/>
    <lineage>
        <taxon>Eukaryota</taxon>
        <taxon>Metazoa</taxon>
        <taxon>Ecdysozoa</taxon>
        <taxon>Arthropoda</taxon>
        <taxon>Hexapoda</taxon>
        <taxon>Insecta</taxon>
        <taxon>Pterygota</taxon>
        <taxon>Neoptera</taxon>
        <taxon>Endopterygota</taxon>
        <taxon>Lepidoptera</taxon>
        <taxon>Glossata</taxon>
        <taxon>Ditrysia</taxon>
        <taxon>Papilionoidea</taxon>
        <taxon>Nymphalidae</taxon>
        <taxon>Satyrinae</taxon>
        <taxon>Satyrini</taxon>
        <taxon>Mycalesina</taxon>
        <taxon>Bicyclus</taxon>
    </lineage>
</organism>
<dbReference type="Gene3D" id="3.30.420.10">
    <property type="entry name" value="Ribonuclease H-like superfamily/Ribonuclease H"/>
    <property type="match status" value="1"/>
</dbReference>
<keyword evidence="1" id="KW-0540">Nuclease</keyword>
<dbReference type="Pfam" id="PF01612">
    <property type="entry name" value="DNA_pol_A_exo1"/>
    <property type="match status" value="1"/>
</dbReference>